<feature type="domain" description="Beta-xylosidase C-terminal Concanavalin A-like" evidence="7">
    <location>
        <begin position="302"/>
        <end position="491"/>
    </location>
</feature>
<organism evidence="8 9">
    <name type="scientific">Agathobacter rectalis</name>
    <dbReference type="NCBI Taxonomy" id="39491"/>
    <lineage>
        <taxon>Bacteria</taxon>
        <taxon>Bacillati</taxon>
        <taxon>Bacillota</taxon>
        <taxon>Clostridia</taxon>
        <taxon>Lachnospirales</taxon>
        <taxon>Lachnospiraceae</taxon>
        <taxon>Agathobacter</taxon>
    </lineage>
</organism>
<keyword evidence="3 6" id="KW-0326">Glycosidase</keyword>
<gene>
    <name evidence="8" type="ORF">T1815_19851</name>
</gene>
<dbReference type="Pfam" id="PF17851">
    <property type="entry name" value="GH43_C2"/>
    <property type="match status" value="1"/>
</dbReference>
<evidence type="ECO:0000256" key="4">
    <source>
        <dbReference type="PIRSR" id="PIRSR606710-1"/>
    </source>
</evidence>
<feature type="site" description="Important for catalytic activity, responsible for pKa modulation of the active site Glu and correct orientation of both the proton donor and substrate" evidence="5">
    <location>
        <position position="123"/>
    </location>
</feature>
<dbReference type="GO" id="GO:0004553">
    <property type="term" value="F:hydrolase activity, hydrolyzing O-glycosyl compounds"/>
    <property type="evidence" value="ECO:0007669"/>
    <property type="project" value="InterPro"/>
</dbReference>
<dbReference type="Gene3D" id="2.60.120.200">
    <property type="match status" value="1"/>
</dbReference>
<dbReference type="PANTHER" id="PTHR42812">
    <property type="entry name" value="BETA-XYLOSIDASE"/>
    <property type="match status" value="1"/>
</dbReference>
<dbReference type="InterPro" id="IPR013320">
    <property type="entry name" value="ConA-like_dom_sf"/>
</dbReference>
<dbReference type="InterPro" id="IPR041542">
    <property type="entry name" value="GH43_C2"/>
</dbReference>
<keyword evidence="9" id="KW-1185">Reference proteome</keyword>
<protein>
    <submittedName>
        <fullName evidence="8">CHU large protein candidate polyfunctional acetylxylan esterase/b-xylosidase/A-L-arabinofuranosidase, CBM9 module, glycoside hydrolase family 43 protein and carbohydrate esterase family 6 protein</fullName>
    </submittedName>
</protein>
<proteinExistence type="inferred from homology"/>
<evidence type="ECO:0000256" key="1">
    <source>
        <dbReference type="ARBA" id="ARBA00009865"/>
    </source>
</evidence>
<feature type="active site" description="Proton acceptor" evidence="4">
    <location>
        <position position="13"/>
    </location>
</feature>
<dbReference type="InterPro" id="IPR006710">
    <property type="entry name" value="Glyco_hydro_43"/>
</dbReference>
<dbReference type="EMBL" id="CVRQ01000022">
    <property type="protein sequence ID" value="CRL39050.1"/>
    <property type="molecule type" value="Genomic_DNA"/>
</dbReference>
<evidence type="ECO:0000313" key="8">
    <source>
        <dbReference type="EMBL" id="CRL39050.1"/>
    </source>
</evidence>
<dbReference type="InterPro" id="IPR023296">
    <property type="entry name" value="Glyco_hydro_beta-prop_sf"/>
</dbReference>
<dbReference type="InterPro" id="IPR051795">
    <property type="entry name" value="Glycosyl_Hydrlase_43"/>
</dbReference>
<dbReference type="SUPFAM" id="SSF49899">
    <property type="entry name" value="Concanavalin A-like lectins/glucanases"/>
    <property type="match status" value="1"/>
</dbReference>
<name>A0A0M6WPV0_9FIRM</name>
<dbReference type="RefSeq" id="WP_055062081.1">
    <property type="nucleotide sequence ID" value="NZ_CVRQ01000022.1"/>
</dbReference>
<feature type="active site" description="Proton donor" evidence="4">
    <location>
        <position position="176"/>
    </location>
</feature>
<reference evidence="9" key="1">
    <citation type="submission" date="2015-05" db="EMBL/GenBank/DDBJ databases">
        <authorList>
            <consortium name="Pathogen Informatics"/>
        </authorList>
    </citation>
    <scope>NUCLEOTIDE SEQUENCE [LARGE SCALE GENOMIC DNA]</scope>
    <source>
        <strain evidence="9">T1-815</strain>
    </source>
</reference>
<dbReference type="PANTHER" id="PTHR42812:SF15">
    <property type="entry name" value="HYDROLASE, PUTATIVE (AFU_ORTHOLOGUE AFUA_2G00930)-RELATED"/>
    <property type="match status" value="1"/>
</dbReference>
<keyword evidence="2 6" id="KW-0378">Hydrolase</keyword>
<dbReference type="SUPFAM" id="SSF75005">
    <property type="entry name" value="Arabinanase/levansucrase/invertase"/>
    <property type="match status" value="1"/>
</dbReference>
<evidence type="ECO:0000256" key="3">
    <source>
        <dbReference type="ARBA" id="ARBA00023295"/>
    </source>
</evidence>
<dbReference type="Pfam" id="PF04616">
    <property type="entry name" value="Glyco_hydro_43"/>
    <property type="match status" value="1"/>
</dbReference>
<evidence type="ECO:0000256" key="6">
    <source>
        <dbReference type="RuleBase" id="RU361187"/>
    </source>
</evidence>
<accession>A0A0M6WPV0</accession>
<dbReference type="AlphaFoldDB" id="A0A0M6WPV0"/>
<evidence type="ECO:0000313" key="9">
    <source>
        <dbReference type="Proteomes" id="UP000049472"/>
    </source>
</evidence>
<evidence type="ECO:0000256" key="5">
    <source>
        <dbReference type="PIRSR" id="PIRSR606710-2"/>
    </source>
</evidence>
<dbReference type="Gene3D" id="2.115.10.20">
    <property type="entry name" value="Glycosyl hydrolase domain, family 43"/>
    <property type="match status" value="1"/>
</dbReference>
<comment type="similarity">
    <text evidence="1 6">Belongs to the glycosyl hydrolase 43 family.</text>
</comment>
<dbReference type="Proteomes" id="UP000049472">
    <property type="component" value="Unassembled WGS sequence"/>
</dbReference>
<evidence type="ECO:0000256" key="2">
    <source>
        <dbReference type="ARBA" id="ARBA00022801"/>
    </source>
</evidence>
<dbReference type="GO" id="GO:0005975">
    <property type="term" value="P:carbohydrate metabolic process"/>
    <property type="evidence" value="ECO:0007669"/>
    <property type="project" value="InterPro"/>
</dbReference>
<sequence>MNVNPITRLDYPDPDVIRVEDTYYMVSTTMHFMPGCEILQSFDLVHWEHVTYVYETLDHTDAQQLKSGQNIYGQGMWAASLRYHEGRFYICFVANDTRKTYLYTSEKIDGPWKKQLIEGFYHDASLLFDEDGRNYIVYGNDEIWITELNEDLTAPKKDGLHRLLVSDHKNPELGYEGSHIQKINGYYYIFLVHSLRDRWMRTEACFYSDSLEGEFTGGDVLCDDRGYCGQGVAQGGIVDTPDGKWYAMLFQDSGAVGRLPILLPVTWKDHFPVFGQNGHVPEEIEVHSTRPGYIYQPLVGSDDFCNGLLPRWQFNHDPDPQYYHLDALQGTYTITTREVCTELTQAVNTLTQRMSYPSCAAEVTVDASALREGDVAGLCAFQGCYAAVGITKHHGKYEVLMLDKKEDGILDMTEGTVVESHQMDFRLEADFCNMKDEARCYYRVNKGDWLPIGTVHKLYFKLDHFTGCRFGLFCYAAEETGGSACFRDFKYYDVDEIS</sequence>
<dbReference type="CDD" id="cd09001">
    <property type="entry name" value="GH43_FsAxh1-like"/>
    <property type="match status" value="1"/>
</dbReference>
<evidence type="ECO:0000259" key="7">
    <source>
        <dbReference type="Pfam" id="PF17851"/>
    </source>
</evidence>